<keyword evidence="3" id="KW-1185">Reference proteome</keyword>
<name>A0A1Y1VM29_9FUNG</name>
<gene>
    <name evidence="2" type="ORF">BCR36DRAFT_401550</name>
</gene>
<dbReference type="AlphaFoldDB" id="A0A1Y1VM29"/>
<organism evidence="2 3">
    <name type="scientific">Piromyces finnis</name>
    <dbReference type="NCBI Taxonomy" id="1754191"/>
    <lineage>
        <taxon>Eukaryota</taxon>
        <taxon>Fungi</taxon>
        <taxon>Fungi incertae sedis</taxon>
        <taxon>Chytridiomycota</taxon>
        <taxon>Chytridiomycota incertae sedis</taxon>
        <taxon>Neocallimastigomycetes</taxon>
        <taxon>Neocallimastigales</taxon>
        <taxon>Neocallimastigaceae</taxon>
        <taxon>Piromyces</taxon>
    </lineage>
</organism>
<dbReference type="STRING" id="1754191.A0A1Y1VM29"/>
<reference evidence="2 3" key="2">
    <citation type="submission" date="2016-08" db="EMBL/GenBank/DDBJ databases">
        <title>Pervasive Adenine N6-methylation of Active Genes in Fungi.</title>
        <authorList>
            <consortium name="DOE Joint Genome Institute"/>
            <person name="Mondo S.J."/>
            <person name="Dannebaum R.O."/>
            <person name="Kuo R.C."/>
            <person name="Labutti K."/>
            <person name="Haridas S."/>
            <person name="Kuo A."/>
            <person name="Salamov A."/>
            <person name="Ahrendt S.R."/>
            <person name="Lipzen A."/>
            <person name="Sullivan W."/>
            <person name="Andreopoulos W.B."/>
            <person name="Clum A."/>
            <person name="Lindquist E."/>
            <person name="Daum C."/>
            <person name="Ramamoorthy G.K."/>
            <person name="Gryganskyi A."/>
            <person name="Culley D."/>
            <person name="Magnuson J.K."/>
            <person name="James T.Y."/>
            <person name="O'Malley M.A."/>
            <person name="Stajich J.E."/>
            <person name="Spatafora J.W."/>
            <person name="Visel A."/>
            <person name="Grigoriev I.V."/>
        </authorList>
    </citation>
    <scope>NUCLEOTIDE SEQUENCE [LARGE SCALE GENOMIC DNA]</scope>
    <source>
        <strain evidence="3">finn</strain>
    </source>
</reference>
<dbReference type="Proteomes" id="UP000193719">
    <property type="component" value="Unassembled WGS sequence"/>
</dbReference>
<dbReference type="InterPro" id="IPR028015">
    <property type="entry name" value="CCDC84-like"/>
</dbReference>
<dbReference type="PANTHER" id="PTHR31198">
    <property type="entry name" value="COILED-COIL DOMAIN-CONTAINING PROTEIN 84"/>
    <property type="match status" value="1"/>
</dbReference>
<dbReference type="EMBL" id="MCFH01000002">
    <property type="protein sequence ID" value="ORX59985.1"/>
    <property type="molecule type" value="Genomic_DNA"/>
</dbReference>
<proteinExistence type="predicted"/>
<comment type="caution">
    <text evidence="2">The sequence shown here is derived from an EMBL/GenBank/DDBJ whole genome shotgun (WGS) entry which is preliminary data.</text>
</comment>
<evidence type="ECO:0000313" key="3">
    <source>
        <dbReference type="Proteomes" id="UP000193719"/>
    </source>
</evidence>
<dbReference type="OrthoDB" id="2147116at2759"/>
<evidence type="ECO:0000313" key="2">
    <source>
        <dbReference type="EMBL" id="ORX59985.1"/>
    </source>
</evidence>
<sequence length="329" mass="38877">MEYNFFFCEICNRNQEKNKRHVYSKGHRKRLDFLLTRQNEKFSKLLTFLNNIKIVEDDVEQPEIWCLFCKTTIKSSNSKIACKHIFLHMTYESHIDSIDEFWKEQRPSKKKWEKKQFYLNKTVINDFLKKSDIELNEYKKKQLLPSNNIDINYSESINDIKVSNKGNNYINDKFDIGNEVRTNSSKNSDINDNIPYQTVQAFGENLTCLNINPNQNIINNIHNDNSTPPWMLDNSESESNSEDEKLNIKLNINKKKNNGPIVGPSLDLYMDYKEKKRKSKLNPKRLGNTIDRDKKISKNWMPNFGGIWNSGPRSTTRKEFLNKLKKKNE</sequence>
<reference evidence="2 3" key="1">
    <citation type="submission" date="2016-08" db="EMBL/GenBank/DDBJ databases">
        <title>Genomes of anaerobic fungi encode conserved fungal cellulosomes for biomass hydrolysis.</title>
        <authorList>
            <consortium name="DOE Joint Genome Institute"/>
            <person name="Haitjema C.H."/>
            <person name="Gilmore S.P."/>
            <person name="Henske J.K."/>
            <person name="Solomon K.V."/>
            <person name="De Groot R."/>
            <person name="Kuo A."/>
            <person name="Mondo S.J."/>
            <person name="Salamov A.A."/>
            <person name="Labutti K."/>
            <person name="Zhao Z."/>
            <person name="Chiniquy J."/>
            <person name="Barry K."/>
            <person name="Brewer H.M."/>
            <person name="Purvine S.O."/>
            <person name="Wright A.T."/>
            <person name="Boxma B."/>
            <person name="Van Alen T."/>
            <person name="Hackstein J.H."/>
            <person name="Baker S.E."/>
            <person name="Grigoriev I.V."/>
            <person name="O'Malley M.A."/>
        </authorList>
    </citation>
    <scope>NUCLEOTIDE SEQUENCE [LARGE SCALE GENOMIC DNA]</scope>
    <source>
        <strain evidence="3">finn</strain>
    </source>
</reference>
<evidence type="ECO:0000256" key="1">
    <source>
        <dbReference type="SAM" id="MobiDB-lite"/>
    </source>
</evidence>
<protein>
    <recommendedName>
        <fullName evidence="4">Coiled-coil domain-containing protein 84</fullName>
    </recommendedName>
</protein>
<accession>A0A1Y1VM29</accession>
<evidence type="ECO:0008006" key="4">
    <source>
        <dbReference type="Google" id="ProtNLM"/>
    </source>
</evidence>
<feature type="region of interest" description="Disordered" evidence="1">
    <location>
        <begin position="310"/>
        <end position="329"/>
    </location>
</feature>
<dbReference type="Pfam" id="PF14968">
    <property type="entry name" value="CCDC84"/>
    <property type="match status" value="1"/>
</dbReference>
<dbReference type="PANTHER" id="PTHR31198:SF1">
    <property type="entry name" value="CENTROSOMAL AT-AC SPLICING FACTOR"/>
    <property type="match status" value="1"/>
</dbReference>
<feature type="compositionally biased region" description="Basic and acidic residues" evidence="1">
    <location>
        <begin position="316"/>
        <end position="329"/>
    </location>
</feature>